<dbReference type="EMBL" id="FUEG01000007">
    <property type="protein sequence ID" value="SJL06810.1"/>
    <property type="molecule type" value="Genomic_DNA"/>
</dbReference>
<reference evidence="4" key="1">
    <citation type="journal article" date="2017" name="Nat. Ecol. Evol.">
        <title>Genome expansion and lineage-specific genetic innovations in the forest pathogenic fungi Armillaria.</title>
        <authorList>
            <person name="Sipos G."/>
            <person name="Prasanna A.N."/>
            <person name="Walter M.C."/>
            <person name="O'Connor E."/>
            <person name="Balint B."/>
            <person name="Krizsan K."/>
            <person name="Kiss B."/>
            <person name="Hess J."/>
            <person name="Varga T."/>
            <person name="Slot J."/>
            <person name="Riley R."/>
            <person name="Boka B."/>
            <person name="Rigling D."/>
            <person name="Barry K."/>
            <person name="Lee J."/>
            <person name="Mihaltcheva S."/>
            <person name="LaButti K."/>
            <person name="Lipzen A."/>
            <person name="Waldron R."/>
            <person name="Moloney N.M."/>
            <person name="Sperisen C."/>
            <person name="Kredics L."/>
            <person name="Vagvoelgyi C."/>
            <person name="Patrignani A."/>
            <person name="Fitzpatrick D."/>
            <person name="Nagy I."/>
            <person name="Doyle S."/>
            <person name="Anderson J.B."/>
            <person name="Grigoriev I.V."/>
            <person name="Gueldener U."/>
            <person name="Muensterkoetter M."/>
            <person name="Nagy L.G."/>
        </authorList>
    </citation>
    <scope>NUCLEOTIDE SEQUENCE [LARGE SCALE GENOMIC DNA]</scope>
    <source>
        <strain evidence="4">C18/9</strain>
    </source>
</reference>
<dbReference type="InterPro" id="IPR011600">
    <property type="entry name" value="Pept_C14_caspase"/>
</dbReference>
<proteinExistence type="inferred from homology"/>
<accession>A0A284RDI6</accession>
<dbReference type="AlphaFoldDB" id="A0A284RDI6"/>
<evidence type="ECO:0000259" key="2">
    <source>
        <dbReference type="Pfam" id="PF00656"/>
    </source>
</evidence>
<sequence length="382" mass="43245">MAMTTRTSPLYWMTGNLPRDNPQANIVCNFRDTCLAVVVIRKLVQDAKPGDRCFFQYSGHVGQVENKNNSEEDGMDECLIPCDHNDEHGSRMIMDNVRCSTAQLSRRFHRVNGHQELWRHLVDALPIGSSLVAVFDSCHSASLLDLDHFRCNRVYVPWISKGRRRSDFIWNRNVRRQAMALINVRSVYQTKRVSKKVVKSKKTSIERIADSNGDVHMKDDRWLDDTELSPIPRCDSPIAIWPCDGFCKPSDVELPHAISLGSCKDDQLTWEDSEGASMAQALIDVLNLMTNVSHEVHNASLNLQSVVKTYKKDLKEWRRHRGTEAAVSVSDAVVLEIDNFQDPQVSVLECLSIHSTISFASVALQSQTPGIFSRLHLYPLVS</sequence>
<name>A0A284RDI6_ARMOS</name>
<dbReference type="OrthoDB" id="3223806at2759"/>
<dbReference type="PANTHER" id="PTHR48104:SF30">
    <property type="entry name" value="METACASPASE-1"/>
    <property type="match status" value="1"/>
</dbReference>
<gene>
    <name evidence="3" type="ORF">ARMOST_10152</name>
</gene>
<evidence type="ECO:0000313" key="4">
    <source>
        <dbReference type="Proteomes" id="UP000219338"/>
    </source>
</evidence>
<dbReference type="PANTHER" id="PTHR48104">
    <property type="entry name" value="METACASPASE-4"/>
    <property type="match status" value="1"/>
</dbReference>
<feature type="domain" description="Peptidase C14 caspase" evidence="2">
    <location>
        <begin position="40"/>
        <end position="300"/>
    </location>
</feature>
<dbReference type="GO" id="GO:0005737">
    <property type="term" value="C:cytoplasm"/>
    <property type="evidence" value="ECO:0007669"/>
    <property type="project" value="TreeGrafter"/>
</dbReference>
<dbReference type="GO" id="GO:0006508">
    <property type="term" value="P:proteolysis"/>
    <property type="evidence" value="ECO:0007669"/>
    <property type="project" value="InterPro"/>
</dbReference>
<dbReference type="Proteomes" id="UP000219338">
    <property type="component" value="Unassembled WGS sequence"/>
</dbReference>
<dbReference type="Gene3D" id="3.40.50.12660">
    <property type="match status" value="1"/>
</dbReference>
<evidence type="ECO:0000313" key="3">
    <source>
        <dbReference type="EMBL" id="SJL06810.1"/>
    </source>
</evidence>
<dbReference type="InterPro" id="IPR050452">
    <property type="entry name" value="Metacaspase"/>
</dbReference>
<dbReference type="Pfam" id="PF00656">
    <property type="entry name" value="Peptidase_C14"/>
    <property type="match status" value="1"/>
</dbReference>
<organism evidence="3 4">
    <name type="scientific">Armillaria ostoyae</name>
    <name type="common">Armillaria root rot fungus</name>
    <dbReference type="NCBI Taxonomy" id="47428"/>
    <lineage>
        <taxon>Eukaryota</taxon>
        <taxon>Fungi</taxon>
        <taxon>Dikarya</taxon>
        <taxon>Basidiomycota</taxon>
        <taxon>Agaricomycotina</taxon>
        <taxon>Agaricomycetes</taxon>
        <taxon>Agaricomycetidae</taxon>
        <taxon>Agaricales</taxon>
        <taxon>Marasmiineae</taxon>
        <taxon>Physalacriaceae</taxon>
        <taxon>Armillaria</taxon>
    </lineage>
</organism>
<keyword evidence="4" id="KW-1185">Reference proteome</keyword>
<dbReference type="STRING" id="47428.A0A284RDI6"/>
<dbReference type="GO" id="GO:0004197">
    <property type="term" value="F:cysteine-type endopeptidase activity"/>
    <property type="evidence" value="ECO:0007669"/>
    <property type="project" value="InterPro"/>
</dbReference>
<evidence type="ECO:0000256" key="1">
    <source>
        <dbReference type="ARBA" id="ARBA00009005"/>
    </source>
</evidence>
<comment type="similarity">
    <text evidence="1">Belongs to the peptidase C14B family.</text>
</comment>
<protein>
    <recommendedName>
        <fullName evidence="2">Peptidase C14 caspase domain-containing protein</fullName>
    </recommendedName>
</protein>